<evidence type="ECO:0000256" key="1">
    <source>
        <dbReference type="SAM" id="SignalP"/>
    </source>
</evidence>
<feature type="signal peptide" evidence="1">
    <location>
        <begin position="1"/>
        <end position="17"/>
    </location>
</feature>
<sequence length="128" mass="14228" precursor="true">MPVCMVVPMTMSCMRMAVRVTMSVAMRMPVAVGMPVSMSMTVPRRVGVLVRTLSAGVGMLNLYLEGLEQNSHHSQDTDDPGKVTQTLFHYSLTIILSSPKINHRSDSDESSSQNGSSWSIQVRFYLFR</sequence>
<evidence type="ECO:0008006" key="4">
    <source>
        <dbReference type="Google" id="ProtNLM"/>
    </source>
</evidence>
<dbReference type="Proteomes" id="UP000320722">
    <property type="component" value="Chromosome"/>
</dbReference>
<gene>
    <name evidence="2" type="ORF">V6x_10080</name>
</gene>
<organism evidence="2 3">
    <name type="scientific">Gimesia chilikensis</name>
    <dbReference type="NCBI Taxonomy" id="2605989"/>
    <lineage>
        <taxon>Bacteria</taxon>
        <taxon>Pseudomonadati</taxon>
        <taxon>Planctomycetota</taxon>
        <taxon>Planctomycetia</taxon>
        <taxon>Planctomycetales</taxon>
        <taxon>Planctomycetaceae</taxon>
        <taxon>Gimesia</taxon>
    </lineage>
</organism>
<dbReference type="EMBL" id="CP036347">
    <property type="protein sequence ID" value="QDU01329.1"/>
    <property type="molecule type" value="Genomic_DNA"/>
</dbReference>
<dbReference type="AlphaFoldDB" id="A0A517W7V5"/>
<evidence type="ECO:0000313" key="3">
    <source>
        <dbReference type="Proteomes" id="UP000320722"/>
    </source>
</evidence>
<reference evidence="2 3" key="1">
    <citation type="submission" date="2019-02" db="EMBL/GenBank/DDBJ databases">
        <title>Deep-cultivation of Planctomycetes and their phenomic and genomic characterization uncovers novel biology.</title>
        <authorList>
            <person name="Wiegand S."/>
            <person name="Jogler M."/>
            <person name="Boedeker C."/>
            <person name="Pinto D."/>
            <person name="Vollmers J."/>
            <person name="Rivas-Marin E."/>
            <person name="Kohn T."/>
            <person name="Peeters S.H."/>
            <person name="Heuer A."/>
            <person name="Rast P."/>
            <person name="Oberbeckmann S."/>
            <person name="Bunk B."/>
            <person name="Jeske O."/>
            <person name="Meyerdierks A."/>
            <person name="Storesund J.E."/>
            <person name="Kallscheuer N."/>
            <person name="Luecker S."/>
            <person name="Lage O.M."/>
            <person name="Pohl T."/>
            <person name="Merkel B.J."/>
            <person name="Hornburger P."/>
            <person name="Mueller R.-W."/>
            <person name="Bruemmer F."/>
            <person name="Labrenz M."/>
            <person name="Spormann A.M."/>
            <person name="Op den Camp H."/>
            <person name="Overmann J."/>
            <person name="Amann R."/>
            <person name="Jetten M.S.M."/>
            <person name="Mascher T."/>
            <person name="Medema M.H."/>
            <person name="Devos D.P."/>
            <person name="Kaster A.-K."/>
            <person name="Ovreas L."/>
            <person name="Rohde M."/>
            <person name="Galperin M.Y."/>
            <person name="Jogler C."/>
        </authorList>
    </citation>
    <scope>NUCLEOTIDE SEQUENCE [LARGE SCALE GENOMIC DNA]</scope>
    <source>
        <strain evidence="2 3">V6</strain>
    </source>
</reference>
<protein>
    <recommendedName>
        <fullName evidence="4">Secreted protein</fullName>
    </recommendedName>
</protein>
<accession>A0A517W7V5</accession>
<feature type="chain" id="PRO_5022187076" description="Secreted protein" evidence="1">
    <location>
        <begin position="18"/>
        <end position="128"/>
    </location>
</feature>
<proteinExistence type="predicted"/>
<evidence type="ECO:0000313" key="2">
    <source>
        <dbReference type="EMBL" id="QDU01329.1"/>
    </source>
</evidence>
<name>A0A517W7V5_9PLAN</name>
<keyword evidence="1" id="KW-0732">Signal</keyword>